<evidence type="ECO:0000259" key="1">
    <source>
        <dbReference type="PROSITE" id="PS51740"/>
    </source>
</evidence>
<dbReference type="InterPro" id="IPR052975">
    <property type="entry name" value="Repressor-like_regulatory"/>
</dbReference>
<dbReference type="PROSITE" id="PS51740">
    <property type="entry name" value="SPOVT_ABRB"/>
    <property type="match status" value="1"/>
</dbReference>
<comment type="caution">
    <text evidence="2">The sequence shown here is derived from an EMBL/GenBank/DDBJ whole genome shotgun (WGS) entry which is preliminary data.</text>
</comment>
<dbReference type="InterPro" id="IPR037914">
    <property type="entry name" value="SpoVT-AbrB_sf"/>
</dbReference>
<gene>
    <name evidence="2" type="ORF">S06H3_05846</name>
</gene>
<protein>
    <recommendedName>
        <fullName evidence="1">SpoVT-AbrB domain-containing protein</fullName>
    </recommendedName>
</protein>
<dbReference type="PANTHER" id="PTHR34860:SF6">
    <property type="entry name" value="REPRESSOR-LIKE PROTEIN SSO7C3"/>
    <property type="match status" value="1"/>
</dbReference>
<dbReference type="Pfam" id="PF04014">
    <property type="entry name" value="MazE_antitoxin"/>
    <property type="match status" value="1"/>
</dbReference>
<dbReference type="SMART" id="SM00966">
    <property type="entry name" value="SpoVT_AbrB"/>
    <property type="match status" value="1"/>
</dbReference>
<dbReference type="PANTHER" id="PTHR34860">
    <property type="entry name" value="REPRESSOR-LIKE PROTEIN SSO7C3"/>
    <property type="match status" value="1"/>
</dbReference>
<sequence length="82" mass="9230">MSTTTVTKKGQVTIPKSVREQLGLREGDKVIVKFSGGKAFIRKIPSIFNLQSSVLIPEDIKKLSWKEIEKKAHDHIAKRVKS</sequence>
<dbReference type="SUPFAM" id="SSF89447">
    <property type="entry name" value="AbrB/MazE/MraZ-like"/>
    <property type="match status" value="1"/>
</dbReference>
<accession>X1J6L2</accession>
<name>X1J6L2_9ZZZZ</name>
<proteinExistence type="predicted"/>
<dbReference type="AlphaFoldDB" id="X1J6L2"/>
<reference evidence="2" key="1">
    <citation type="journal article" date="2014" name="Front. Microbiol.">
        <title>High frequency of phylogenetically diverse reductive dehalogenase-homologous genes in deep subseafloor sedimentary metagenomes.</title>
        <authorList>
            <person name="Kawai M."/>
            <person name="Futagami T."/>
            <person name="Toyoda A."/>
            <person name="Takaki Y."/>
            <person name="Nishi S."/>
            <person name="Hori S."/>
            <person name="Arai W."/>
            <person name="Tsubouchi T."/>
            <person name="Morono Y."/>
            <person name="Uchiyama I."/>
            <person name="Ito T."/>
            <person name="Fujiyama A."/>
            <person name="Inagaki F."/>
            <person name="Takami H."/>
        </authorList>
    </citation>
    <scope>NUCLEOTIDE SEQUENCE</scope>
    <source>
        <strain evidence="2">Expedition CK06-06</strain>
    </source>
</reference>
<feature type="domain" description="SpoVT-AbrB" evidence="1">
    <location>
        <begin position="1"/>
        <end position="46"/>
    </location>
</feature>
<dbReference type="Gene3D" id="2.10.260.10">
    <property type="match status" value="1"/>
</dbReference>
<dbReference type="InterPro" id="IPR007159">
    <property type="entry name" value="SpoVT-AbrB_dom"/>
</dbReference>
<organism evidence="2">
    <name type="scientific">marine sediment metagenome</name>
    <dbReference type="NCBI Taxonomy" id="412755"/>
    <lineage>
        <taxon>unclassified sequences</taxon>
        <taxon>metagenomes</taxon>
        <taxon>ecological metagenomes</taxon>
    </lineage>
</organism>
<dbReference type="EMBL" id="BARV01002207">
    <property type="protein sequence ID" value="GAH90371.1"/>
    <property type="molecule type" value="Genomic_DNA"/>
</dbReference>
<dbReference type="GO" id="GO:0003677">
    <property type="term" value="F:DNA binding"/>
    <property type="evidence" value="ECO:0007669"/>
    <property type="project" value="InterPro"/>
</dbReference>
<evidence type="ECO:0000313" key="2">
    <source>
        <dbReference type="EMBL" id="GAH90371.1"/>
    </source>
</evidence>
<dbReference type="NCBIfam" id="TIGR01439">
    <property type="entry name" value="lp_hng_hel_AbrB"/>
    <property type="match status" value="1"/>
</dbReference>